<dbReference type="PANTHER" id="PTHR33778:SF1">
    <property type="entry name" value="MAGNESIUM TRANSPORTER YHID-RELATED"/>
    <property type="match status" value="1"/>
</dbReference>
<reference evidence="9 10" key="1">
    <citation type="submission" date="2015-08" db="EMBL/GenBank/DDBJ databases">
        <title>Draft Genome Sequence of Pseudoalteromonas porphyrae UCD-SED14.</title>
        <authorList>
            <person name="Coil D.A."/>
            <person name="Jospin G."/>
            <person name="Lee R.D."/>
            <person name="Eisen J.A."/>
        </authorList>
    </citation>
    <scope>NUCLEOTIDE SEQUENCE [LARGE SCALE GENOMIC DNA]</scope>
    <source>
        <strain evidence="9 10">UCD-SED14</strain>
    </source>
</reference>
<evidence type="ECO:0000256" key="5">
    <source>
        <dbReference type="ARBA" id="ARBA00022989"/>
    </source>
</evidence>
<keyword evidence="4 7" id="KW-0812">Transmembrane</keyword>
<dbReference type="InterPro" id="IPR003416">
    <property type="entry name" value="MgtC/SapB/SrpB/YhiD_fam"/>
</dbReference>
<evidence type="ECO:0000256" key="1">
    <source>
        <dbReference type="ARBA" id="ARBA00004651"/>
    </source>
</evidence>
<comment type="caution">
    <text evidence="9">The sequence shown here is derived from an EMBL/GenBank/DDBJ whole genome shotgun (WGS) entry which is preliminary data.</text>
</comment>
<evidence type="ECO:0000313" key="10">
    <source>
        <dbReference type="Proteomes" id="UP000037848"/>
    </source>
</evidence>
<dbReference type="Pfam" id="PF02308">
    <property type="entry name" value="MgtC"/>
    <property type="match status" value="1"/>
</dbReference>
<dbReference type="PRINTS" id="PR01837">
    <property type="entry name" value="MGTCSAPBPROT"/>
</dbReference>
<keyword evidence="6 7" id="KW-0472">Membrane</keyword>
<protein>
    <recommendedName>
        <fullName evidence="7">Protein MgtC</fullName>
    </recommendedName>
</protein>
<dbReference type="EMBL" id="LHPH01000003">
    <property type="protein sequence ID" value="KPH64882.1"/>
    <property type="molecule type" value="Genomic_DNA"/>
</dbReference>
<feature type="domain" description="MgtC/SapB/SrpB/YhiD N-terminal" evidence="8">
    <location>
        <begin position="18"/>
        <end position="138"/>
    </location>
</feature>
<feature type="transmembrane region" description="Helical" evidence="7">
    <location>
        <begin position="12"/>
        <end position="29"/>
    </location>
</feature>
<evidence type="ECO:0000256" key="6">
    <source>
        <dbReference type="ARBA" id="ARBA00023136"/>
    </source>
</evidence>
<organism evidence="9 10">
    <name type="scientific">Pseudoalteromonas porphyrae</name>
    <dbReference type="NCBI Taxonomy" id="187330"/>
    <lineage>
        <taxon>Bacteria</taxon>
        <taxon>Pseudomonadati</taxon>
        <taxon>Pseudomonadota</taxon>
        <taxon>Gammaproteobacteria</taxon>
        <taxon>Alteromonadales</taxon>
        <taxon>Pseudoalteromonadaceae</taxon>
        <taxon>Pseudoalteromonas</taxon>
    </lineage>
</organism>
<proteinExistence type="inferred from homology"/>
<dbReference type="PANTHER" id="PTHR33778">
    <property type="entry name" value="PROTEIN MGTC"/>
    <property type="match status" value="1"/>
</dbReference>
<dbReference type="Proteomes" id="UP000037848">
    <property type="component" value="Unassembled WGS sequence"/>
</dbReference>
<comment type="subcellular location">
    <subcellularLocation>
        <location evidence="7">Cell inner membrane</location>
        <topology evidence="7">Multi-pass membrane protein</topology>
    </subcellularLocation>
    <subcellularLocation>
        <location evidence="1">Cell membrane</location>
        <topology evidence="1">Multi-pass membrane protein</topology>
    </subcellularLocation>
</comment>
<sequence>MTLYELVDVAPYSWSAIGTAAFCGAIIGAERQLRGKPVGIRTSALITLGTYLFLATAFNLQGDVIDHSRVVGQIITGIGFLGAGVMLAKDGAVVGVTSAATIWVLASIGVMIATHSLAPAIKLSVLVVGILYGVDVLEAQFKSLSKGVHRHVKIYSKRYYRRNKEEEKSHD</sequence>
<evidence type="ECO:0000256" key="4">
    <source>
        <dbReference type="ARBA" id="ARBA00022692"/>
    </source>
</evidence>
<dbReference type="PATRIC" id="fig|187330.3.peg.1736"/>
<dbReference type="GO" id="GO:0005886">
    <property type="term" value="C:plasma membrane"/>
    <property type="evidence" value="ECO:0007669"/>
    <property type="project" value="UniProtKB-SubCell"/>
</dbReference>
<dbReference type="OrthoDB" id="9811198at2"/>
<comment type="similarity">
    <text evidence="2 7">Belongs to the MgtC/SapB family.</text>
</comment>
<evidence type="ECO:0000313" key="9">
    <source>
        <dbReference type="EMBL" id="KPH64882.1"/>
    </source>
</evidence>
<evidence type="ECO:0000256" key="2">
    <source>
        <dbReference type="ARBA" id="ARBA00009298"/>
    </source>
</evidence>
<dbReference type="RefSeq" id="WP_054204631.1">
    <property type="nucleotide sequence ID" value="NZ_LHPH01000003.1"/>
</dbReference>
<name>A0A0N1ERA7_9GAMM</name>
<dbReference type="InterPro" id="IPR049177">
    <property type="entry name" value="MgtC_SapB_SrpB_YhiD_N"/>
</dbReference>
<feature type="transmembrane region" description="Helical" evidence="7">
    <location>
        <begin position="38"/>
        <end position="58"/>
    </location>
</feature>
<keyword evidence="7" id="KW-0997">Cell inner membrane</keyword>
<keyword evidence="5 7" id="KW-1133">Transmembrane helix</keyword>
<evidence type="ECO:0000256" key="3">
    <source>
        <dbReference type="ARBA" id="ARBA00022475"/>
    </source>
</evidence>
<feature type="transmembrane region" description="Helical" evidence="7">
    <location>
        <begin position="93"/>
        <end position="114"/>
    </location>
</feature>
<dbReference type="STRING" id="187330.AMS58_08610"/>
<evidence type="ECO:0000259" key="8">
    <source>
        <dbReference type="Pfam" id="PF02308"/>
    </source>
</evidence>
<keyword evidence="10" id="KW-1185">Reference proteome</keyword>
<dbReference type="AlphaFoldDB" id="A0A0N1ERA7"/>
<accession>A0A0N1ERA7</accession>
<evidence type="ECO:0000256" key="7">
    <source>
        <dbReference type="RuleBase" id="RU365041"/>
    </source>
</evidence>
<keyword evidence="3" id="KW-1003">Cell membrane</keyword>
<gene>
    <name evidence="9" type="ORF">ADS77_03485</name>
</gene>
<feature type="transmembrane region" description="Helical" evidence="7">
    <location>
        <begin position="70"/>
        <end position="88"/>
    </location>
</feature>